<proteinExistence type="inferred from homology"/>
<dbReference type="GO" id="GO:0003676">
    <property type="term" value="F:nucleic acid binding"/>
    <property type="evidence" value="ECO:0007669"/>
    <property type="project" value="InterPro"/>
</dbReference>
<sequence>MANNGSPSSAILYQNVDRTIVLLDIPKSISLAQGTLDYACTDKIYSSPPLEAPYPSTEPKSAKAKANILGTKVLIDSDLEFPTILLYQALEEIDHHWRGGWCLMRKISPFVTAGRSKKRKLLEAEDLSPSLHVGIAGPDLPKPLPVLSCSGAENPAVPPRNVEPNLGVSEEFSSPRKLSDPSTLPVNLTSAIHVCSNIRQFINRLVNNSCVTSVSLVHGGTSFRIPPNASFFMSKVTETTALIFSMGALTMYPSPSATAGSGQFDFILLDPPWRNRSAKRSAKYDTMCDMDPVALLQSLLGQHIAQDGLIACWITNNPRVRAAALEAFAAWEVQLIEEWAWLKTTVLGVPVTHIEGVWRQPFEILLLGKRVNEVGVHRQNPKKRVIVAVPDYHSRKPNLKGLIEPMLPARYRALEIFGRYVSAGWWVWGDEVLKYNWEGHWSKESEY</sequence>
<dbReference type="InterPro" id="IPR029063">
    <property type="entry name" value="SAM-dependent_MTases_sf"/>
</dbReference>
<dbReference type="InterPro" id="IPR007757">
    <property type="entry name" value="MT-A70-like"/>
</dbReference>
<gene>
    <name evidence="2" type="ORF">JMJ35_005535</name>
</gene>
<name>A0AA39QZZ9_9LECA</name>
<dbReference type="GO" id="GO:0008168">
    <property type="term" value="F:methyltransferase activity"/>
    <property type="evidence" value="ECO:0007669"/>
    <property type="project" value="InterPro"/>
</dbReference>
<dbReference type="PANTHER" id="PTHR12829:SF4">
    <property type="entry name" value="N(6)-ADENINE-SPECIFIC METHYLTRANSFERASE METTL4"/>
    <property type="match status" value="1"/>
</dbReference>
<reference evidence="2" key="1">
    <citation type="submission" date="2023-03" db="EMBL/GenBank/DDBJ databases">
        <title>Complete genome of Cladonia borealis.</title>
        <authorList>
            <person name="Park H."/>
        </authorList>
    </citation>
    <scope>NUCLEOTIDE SEQUENCE</scope>
    <source>
        <strain evidence="2">ANT050790</strain>
    </source>
</reference>
<dbReference type="InterPro" id="IPR002052">
    <property type="entry name" value="DNA_methylase_N6_adenine_CS"/>
</dbReference>
<keyword evidence="3" id="KW-1185">Reference proteome</keyword>
<accession>A0AA39QZZ9</accession>
<dbReference type="PROSITE" id="PS00092">
    <property type="entry name" value="N6_MTASE"/>
    <property type="match status" value="1"/>
</dbReference>
<dbReference type="PANTHER" id="PTHR12829">
    <property type="entry name" value="N6-ADENOSINE-METHYLTRANSFERASE"/>
    <property type="match status" value="1"/>
</dbReference>
<dbReference type="Proteomes" id="UP001166286">
    <property type="component" value="Unassembled WGS sequence"/>
</dbReference>
<evidence type="ECO:0000313" key="2">
    <source>
        <dbReference type="EMBL" id="KAK0512407.1"/>
    </source>
</evidence>
<evidence type="ECO:0000313" key="3">
    <source>
        <dbReference type="Proteomes" id="UP001166286"/>
    </source>
</evidence>
<dbReference type="PROSITE" id="PS51143">
    <property type="entry name" value="MT_A70"/>
    <property type="match status" value="1"/>
</dbReference>
<evidence type="ECO:0000256" key="1">
    <source>
        <dbReference type="PROSITE-ProRule" id="PRU00489"/>
    </source>
</evidence>
<comment type="caution">
    <text evidence="2">The sequence shown here is derived from an EMBL/GenBank/DDBJ whole genome shotgun (WGS) entry which is preliminary data.</text>
</comment>
<comment type="similarity">
    <text evidence="1">Belongs to the MT-A70-like family.</text>
</comment>
<organism evidence="2 3">
    <name type="scientific">Cladonia borealis</name>
    <dbReference type="NCBI Taxonomy" id="184061"/>
    <lineage>
        <taxon>Eukaryota</taxon>
        <taxon>Fungi</taxon>
        <taxon>Dikarya</taxon>
        <taxon>Ascomycota</taxon>
        <taxon>Pezizomycotina</taxon>
        <taxon>Lecanoromycetes</taxon>
        <taxon>OSLEUM clade</taxon>
        <taxon>Lecanoromycetidae</taxon>
        <taxon>Lecanorales</taxon>
        <taxon>Lecanorineae</taxon>
        <taxon>Cladoniaceae</taxon>
        <taxon>Cladonia</taxon>
    </lineage>
</organism>
<dbReference type="AlphaFoldDB" id="A0AA39QZZ9"/>
<dbReference type="GO" id="GO:0032259">
    <property type="term" value="P:methylation"/>
    <property type="evidence" value="ECO:0007669"/>
    <property type="project" value="InterPro"/>
</dbReference>
<dbReference type="GO" id="GO:0005634">
    <property type="term" value="C:nucleus"/>
    <property type="evidence" value="ECO:0007669"/>
    <property type="project" value="TreeGrafter"/>
</dbReference>
<dbReference type="SUPFAM" id="SSF53335">
    <property type="entry name" value="S-adenosyl-L-methionine-dependent methyltransferases"/>
    <property type="match status" value="1"/>
</dbReference>
<protein>
    <recommendedName>
        <fullName evidence="4">MT-A70-domain-containing protein</fullName>
    </recommendedName>
</protein>
<dbReference type="Pfam" id="PF05063">
    <property type="entry name" value="MT-A70"/>
    <property type="match status" value="1"/>
</dbReference>
<evidence type="ECO:0008006" key="4">
    <source>
        <dbReference type="Google" id="ProtNLM"/>
    </source>
</evidence>
<dbReference type="EMBL" id="JAFEKC020000011">
    <property type="protein sequence ID" value="KAK0512407.1"/>
    <property type="molecule type" value="Genomic_DNA"/>
</dbReference>